<dbReference type="PANTHER" id="PTHR42865">
    <property type="entry name" value="PROTON/GLUTAMATE-ASPARTATE SYMPORTER"/>
    <property type="match status" value="1"/>
</dbReference>
<keyword evidence="10" id="KW-1185">Reference proteome</keyword>
<keyword evidence="6 8" id="KW-0472">Membrane</keyword>
<sequence>MRHAEIPTPASASMLPAGSQRPGLRSQILLAGGMVSGISAGLAVKVLYPGSTHLETFLVWFVRPIEQLFLGSLFLLIAPLLFSSVVSGVARLRGSNTMPGLLATTLAYMFAVSAAAALIAMSMTNLFRPGDGIPPEIGQRLLTMQVAHLPSSMSPLIPSPWSPNGIIVILVVLSSAIAWALPTLRRQKGQGLVRRCDRVFAVGMKVLSTVMRFAPLAVACFMFDMTVMFGWHLILYLGAYIGVVTAALVLQVMVTFMIVVWMRADVSPAVFLHSVHEAALIAFSTSSSNATLPTALKVAESDLKLPGRIARPLLGIGTVANQSGTTIYIVVTVLFIGQFFGMDTALDRQALVFTVATLAGMVTVGVPGGALPMVATVLALAGLPPEGIGLVIGVDRLLDMARTLVNVVGDLAIAVAISREPVAALPATSPGATSQ</sequence>
<comment type="subcellular location">
    <subcellularLocation>
        <location evidence="1">Cell membrane</location>
        <topology evidence="1">Multi-pass membrane protein</topology>
    </subcellularLocation>
</comment>
<name>A0A931HCM6_9SPHN</name>
<feature type="region of interest" description="Disordered" evidence="7">
    <location>
        <begin position="1"/>
        <end position="20"/>
    </location>
</feature>
<keyword evidence="4 8" id="KW-0812">Transmembrane</keyword>
<keyword evidence="2" id="KW-0813">Transport</keyword>
<dbReference type="RefSeq" id="WP_197162895.1">
    <property type="nucleotide sequence ID" value="NZ_JADZGI010000001.1"/>
</dbReference>
<dbReference type="GO" id="GO:0015293">
    <property type="term" value="F:symporter activity"/>
    <property type="evidence" value="ECO:0007669"/>
    <property type="project" value="InterPro"/>
</dbReference>
<evidence type="ECO:0000313" key="9">
    <source>
        <dbReference type="EMBL" id="MBH0112986.1"/>
    </source>
</evidence>
<dbReference type="PANTHER" id="PTHR42865:SF7">
    <property type="entry name" value="PROTON_GLUTAMATE-ASPARTATE SYMPORTER"/>
    <property type="match status" value="1"/>
</dbReference>
<reference evidence="9" key="1">
    <citation type="submission" date="2020-11" db="EMBL/GenBank/DDBJ databases">
        <title>Novosphingobium aureum sp. nov., a marine bacterium isolated from sediment of a salt flat.</title>
        <authorList>
            <person name="Yoo Y."/>
            <person name="Kim J.-J."/>
        </authorList>
    </citation>
    <scope>NUCLEOTIDE SEQUENCE</scope>
    <source>
        <strain evidence="9">YJ-S2-02</strain>
    </source>
</reference>
<evidence type="ECO:0000256" key="3">
    <source>
        <dbReference type="ARBA" id="ARBA00022475"/>
    </source>
</evidence>
<feature type="transmembrane region" description="Helical" evidence="8">
    <location>
        <begin position="68"/>
        <end position="89"/>
    </location>
</feature>
<accession>A0A931HCM6</accession>
<evidence type="ECO:0000256" key="1">
    <source>
        <dbReference type="ARBA" id="ARBA00004651"/>
    </source>
</evidence>
<dbReference type="GO" id="GO:0005886">
    <property type="term" value="C:plasma membrane"/>
    <property type="evidence" value="ECO:0007669"/>
    <property type="project" value="TreeGrafter"/>
</dbReference>
<evidence type="ECO:0000256" key="4">
    <source>
        <dbReference type="ARBA" id="ARBA00022692"/>
    </source>
</evidence>
<dbReference type="InterPro" id="IPR001991">
    <property type="entry name" value="Na-dicarboxylate_symporter"/>
</dbReference>
<dbReference type="EMBL" id="JADZGI010000001">
    <property type="protein sequence ID" value="MBH0112986.1"/>
    <property type="molecule type" value="Genomic_DNA"/>
</dbReference>
<dbReference type="AlphaFoldDB" id="A0A931HCM6"/>
<evidence type="ECO:0000256" key="2">
    <source>
        <dbReference type="ARBA" id="ARBA00022448"/>
    </source>
</evidence>
<proteinExistence type="predicted"/>
<feature type="transmembrane region" description="Helical" evidence="8">
    <location>
        <begin position="161"/>
        <end position="181"/>
    </location>
</feature>
<gene>
    <name evidence="9" type="ORF">I5E68_08490</name>
</gene>
<feature type="transmembrane region" description="Helical" evidence="8">
    <location>
        <begin position="213"/>
        <end position="234"/>
    </location>
</feature>
<feature type="transmembrane region" description="Helical" evidence="8">
    <location>
        <begin position="101"/>
        <end position="121"/>
    </location>
</feature>
<dbReference type="Gene3D" id="1.10.3860.10">
    <property type="entry name" value="Sodium:dicarboxylate symporter"/>
    <property type="match status" value="1"/>
</dbReference>
<dbReference type="SUPFAM" id="SSF118215">
    <property type="entry name" value="Proton glutamate symport protein"/>
    <property type="match status" value="1"/>
</dbReference>
<evidence type="ECO:0000313" key="10">
    <source>
        <dbReference type="Proteomes" id="UP000617634"/>
    </source>
</evidence>
<evidence type="ECO:0000256" key="6">
    <source>
        <dbReference type="ARBA" id="ARBA00023136"/>
    </source>
</evidence>
<comment type="caution">
    <text evidence="9">The sequence shown here is derived from an EMBL/GenBank/DDBJ whole genome shotgun (WGS) entry which is preliminary data.</text>
</comment>
<feature type="transmembrane region" description="Helical" evidence="8">
    <location>
        <begin position="28"/>
        <end position="48"/>
    </location>
</feature>
<dbReference type="Proteomes" id="UP000617634">
    <property type="component" value="Unassembled WGS sequence"/>
</dbReference>
<keyword evidence="5 8" id="KW-1133">Transmembrane helix</keyword>
<keyword evidence="3" id="KW-1003">Cell membrane</keyword>
<dbReference type="Pfam" id="PF00375">
    <property type="entry name" value="SDF"/>
    <property type="match status" value="1"/>
</dbReference>
<evidence type="ECO:0000256" key="5">
    <source>
        <dbReference type="ARBA" id="ARBA00022989"/>
    </source>
</evidence>
<dbReference type="InterPro" id="IPR036458">
    <property type="entry name" value="Na:dicarbo_symporter_sf"/>
</dbReference>
<evidence type="ECO:0000256" key="7">
    <source>
        <dbReference type="SAM" id="MobiDB-lite"/>
    </source>
</evidence>
<dbReference type="PRINTS" id="PR00173">
    <property type="entry name" value="EDTRNSPORT"/>
</dbReference>
<protein>
    <submittedName>
        <fullName evidence="9">Dicarboxylate/amino acid:cation symporter</fullName>
    </submittedName>
</protein>
<feature type="transmembrane region" description="Helical" evidence="8">
    <location>
        <begin position="240"/>
        <end position="262"/>
    </location>
</feature>
<evidence type="ECO:0000256" key="8">
    <source>
        <dbReference type="SAM" id="Phobius"/>
    </source>
</evidence>
<feature type="transmembrane region" description="Helical" evidence="8">
    <location>
        <begin position="313"/>
        <end position="340"/>
    </location>
</feature>
<organism evidence="9 10">
    <name type="scientific">Novosphingobium aureum</name>
    <dbReference type="NCBI Taxonomy" id="2792964"/>
    <lineage>
        <taxon>Bacteria</taxon>
        <taxon>Pseudomonadati</taxon>
        <taxon>Pseudomonadota</taxon>
        <taxon>Alphaproteobacteria</taxon>
        <taxon>Sphingomonadales</taxon>
        <taxon>Sphingomonadaceae</taxon>
        <taxon>Novosphingobium</taxon>
    </lineage>
</organism>
<feature type="transmembrane region" description="Helical" evidence="8">
    <location>
        <begin position="352"/>
        <end position="380"/>
    </location>
</feature>